<keyword evidence="2" id="KW-1185">Reference proteome</keyword>
<evidence type="ECO:0000313" key="1">
    <source>
        <dbReference type="EMBL" id="SLM89572.1"/>
    </source>
</evidence>
<name>A0A1X6WVT3_9MICO</name>
<protein>
    <submittedName>
        <fullName evidence="1">Uncharacterized protein</fullName>
    </submittedName>
</protein>
<organism evidence="1 2">
    <name type="scientific">Brevibacterium yomogidense</name>
    <dbReference type="NCBI Taxonomy" id="946573"/>
    <lineage>
        <taxon>Bacteria</taxon>
        <taxon>Bacillati</taxon>
        <taxon>Actinomycetota</taxon>
        <taxon>Actinomycetes</taxon>
        <taxon>Micrococcales</taxon>
        <taxon>Brevibacteriaceae</taxon>
        <taxon>Brevibacterium</taxon>
    </lineage>
</organism>
<dbReference type="Proteomes" id="UP000196581">
    <property type="component" value="Unassembled WGS sequence"/>
</dbReference>
<dbReference type="RefSeq" id="WP_256970139.1">
    <property type="nucleotide sequence ID" value="NZ_FWFF01000001.1"/>
</dbReference>
<sequence>MFRTPDHILRWAVSTRRKYATLVPRVAARIPGLVIVRLRTPAEAAAWLSGPLASAQGQAAGR</sequence>
<dbReference type="EMBL" id="FWFF01000001">
    <property type="protein sequence ID" value="SLM89572.1"/>
    <property type="molecule type" value="Genomic_DNA"/>
</dbReference>
<reference evidence="2" key="1">
    <citation type="submission" date="2017-02" db="EMBL/GenBank/DDBJ databases">
        <authorList>
            <person name="Dridi B."/>
        </authorList>
    </citation>
    <scope>NUCLEOTIDE SEQUENCE [LARGE SCALE GENOMIC DNA]</scope>
    <source>
        <strain evidence="2">B Co 03.10</strain>
    </source>
</reference>
<accession>A0A1X6WVT3</accession>
<evidence type="ECO:0000313" key="2">
    <source>
        <dbReference type="Proteomes" id="UP000196581"/>
    </source>
</evidence>
<dbReference type="AlphaFoldDB" id="A0A1X6WVT3"/>
<proteinExistence type="predicted"/>
<gene>
    <name evidence="1" type="ORF">FM105_01540</name>
</gene>